<keyword evidence="5" id="KW-0411">Iron-sulfur</keyword>
<proteinExistence type="predicted"/>
<dbReference type="InterPro" id="IPR036922">
    <property type="entry name" value="Rieske_2Fe-2S_sf"/>
</dbReference>
<evidence type="ECO:0000256" key="6">
    <source>
        <dbReference type="ARBA" id="ARBA00023063"/>
    </source>
</evidence>
<dbReference type="CDD" id="cd03530">
    <property type="entry name" value="Rieske_NirD_small_Bacillus"/>
    <property type="match status" value="1"/>
</dbReference>
<dbReference type="GO" id="GO:0051537">
    <property type="term" value="F:2 iron, 2 sulfur cluster binding"/>
    <property type="evidence" value="ECO:0007669"/>
    <property type="project" value="UniProtKB-KW"/>
</dbReference>
<evidence type="ECO:0000256" key="5">
    <source>
        <dbReference type="ARBA" id="ARBA00023014"/>
    </source>
</evidence>
<evidence type="ECO:0000256" key="4">
    <source>
        <dbReference type="ARBA" id="ARBA00023004"/>
    </source>
</evidence>
<keyword evidence="2" id="KW-0479">Metal-binding</keyword>
<dbReference type="PANTHER" id="PTHR21496">
    <property type="entry name" value="FERREDOXIN-RELATED"/>
    <property type="match status" value="1"/>
</dbReference>
<keyword evidence="4" id="KW-0408">Iron</keyword>
<comment type="caution">
    <text evidence="8">The sequence shown here is derived from an EMBL/GenBank/DDBJ whole genome shotgun (WGS) entry which is preliminary data.</text>
</comment>
<evidence type="ECO:0000256" key="1">
    <source>
        <dbReference type="ARBA" id="ARBA00022714"/>
    </source>
</evidence>
<keyword evidence="6" id="KW-0534">Nitrate assimilation</keyword>
<dbReference type="PROSITE" id="PS51296">
    <property type="entry name" value="RIESKE"/>
    <property type="match status" value="1"/>
</dbReference>
<dbReference type="Pfam" id="PF13806">
    <property type="entry name" value="Rieske_2"/>
    <property type="match status" value="1"/>
</dbReference>
<dbReference type="PANTHER" id="PTHR21496:SF23">
    <property type="entry name" value="3-PHENYLPROPIONATE_CINNAMIC ACID DIOXYGENASE FERREDOXIN SUBUNIT"/>
    <property type="match status" value="1"/>
</dbReference>
<dbReference type="NCBIfam" id="TIGR02378">
    <property type="entry name" value="nirD_assim_sml"/>
    <property type="match status" value="1"/>
</dbReference>
<gene>
    <name evidence="8" type="ORF">GGR00_002571</name>
</gene>
<dbReference type="SUPFAM" id="SSF50022">
    <property type="entry name" value="ISP domain"/>
    <property type="match status" value="1"/>
</dbReference>
<name>A0A7X0F844_9HYPH</name>
<evidence type="ECO:0000313" key="8">
    <source>
        <dbReference type="EMBL" id="MBB6354775.1"/>
    </source>
</evidence>
<dbReference type="InterPro" id="IPR017941">
    <property type="entry name" value="Rieske_2Fe-2S"/>
</dbReference>
<protein>
    <submittedName>
        <fullName evidence="8">Nitrite reductase (NADH) small subunit</fullName>
        <ecNumber evidence="8">1.7.1.15</ecNumber>
    </submittedName>
</protein>
<dbReference type="GO" id="GO:0042128">
    <property type="term" value="P:nitrate assimilation"/>
    <property type="evidence" value="ECO:0007669"/>
    <property type="project" value="UniProtKB-KW"/>
</dbReference>
<dbReference type="GO" id="GO:0046872">
    <property type="term" value="F:metal ion binding"/>
    <property type="evidence" value="ECO:0007669"/>
    <property type="project" value="UniProtKB-KW"/>
</dbReference>
<dbReference type="Gene3D" id="2.102.10.10">
    <property type="entry name" value="Rieske [2Fe-2S] iron-sulphur domain"/>
    <property type="match status" value="1"/>
</dbReference>
<dbReference type="EC" id="1.7.1.15" evidence="8"/>
<feature type="domain" description="Rieske" evidence="7">
    <location>
        <begin position="7"/>
        <end position="102"/>
    </location>
</feature>
<organism evidence="8 9">
    <name type="scientific">Aminobacter aganoensis</name>
    <dbReference type="NCBI Taxonomy" id="83264"/>
    <lineage>
        <taxon>Bacteria</taxon>
        <taxon>Pseudomonadati</taxon>
        <taxon>Pseudomonadota</taxon>
        <taxon>Alphaproteobacteria</taxon>
        <taxon>Hyphomicrobiales</taxon>
        <taxon>Phyllobacteriaceae</taxon>
        <taxon>Aminobacter</taxon>
    </lineage>
</organism>
<evidence type="ECO:0000313" key="9">
    <source>
        <dbReference type="Proteomes" id="UP000536262"/>
    </source>
</evidence>
<evidence type="ECO:0000256" key="2">
    <source>
        <dbReference type="ARBA" id="ARBA00022723"/>
    </source>
</evidence>
<keyword evidence="1" id="KW-0001">2Fe-2S</keyword>
<dbReference type="Proteomes" id="UP000536262">
    <property type="component" value="Unassembled WGS sequence"/>
</dbReference>
<evidence type="ECO:0000259" key="7">
    <source>
        <dbReference type="PROSITE" id="PS51296"/>
    </source>
</evidence>
<sequence length="112" mass="11920">MSEMDWIAIGTIADIPLRGARCVDTPQGKIGVFRTAEDQVFAIEDHCPHRGGPLSQGIVHGAAVTCPLHNWVFSLETGKALGADEGSVRTIPLKVEDGRLFIALDLLASKAA</sequence>
<dbReference type="AlphaFoldDB" id="A0A7X0F844"/>
<dbReference type="EMBL" id="JACHOU010000005">
    <property type="protein sequence ID" value="MBB6354775.1"/>
    <property type="molecule type" value="Genomic_DNA"/>
</dbReference>
<dbReference type="GO" id="GO:0106316">
    <property type="term" value="F:nitrite reductase (NADH) activity"/>
    <property type="evidence" value="ECO:0007669"/>
    <property type="project" value="UniProtKB-EC"/>
</dbReference>
<accession>A0A7X0F844</accession>
<reference evidence="8 9" key="1">
    <citation type="submission" date="2020-08" db="EMBL/GenBank/DDBJ databases">
        <title>Genomic Encyclopedia of Type Strains, Phase IV (KMG-IV): sequencing the most valuable type-strain genomes for metagenomic binning, comparative biology and taxonomic classification.</title>
        <authorList>
            <person name="Goeker M."/>
        </authorList>
    </citation>
    <scope>NUCLEOTIDE SEQUENCE [LARGE SCALE GENOMIC DNA]</scope>
    <source>
        <strain evidence="8 9">DSM 7051</strain>
    </source>
</reference>
<evidence type="ECO:0000256" key="3">
    <source>
        <dbReference type="ARBA" id="ARBA00023002"/>
    </source>
</evidence>
<dbReference type="InterPro" id="IPR012748">
    <property type="entry name" value="Rieske-like_NirD"/>
</dbReference>
<keyword evidence="9" id="KW-1185">Reference proteome</keyword>
<keyword evidence="3 8" id="KW-0560">Oxidoreductase</keyword>